<gene>
    <name evidence="2" type="ORF">KME07_17585</name>
</gene>
<dbReference type="AlphaFoldDB" id="A0A951PCU7"/>
<proteinExistence type="predicted"/>
<keyword evidence="1" id="KW-0479">Metal-binding</keyword>
<dbReference type="GO" id="GO:0006020">
    <property type="term" value="P:inositol metabolic process"/>
    <property type="evidence" value="ECO:0007669"/>
    <property type="project" value="TreeGrafter"/>
</dbReference>
<dbReference type="Proteomes" id="UP000707356">
    <property type="component" value="Unassembled WGS sequence"/>
</dbReference>
<sequence>MLHLSSDQINAVCQLIQSAGQTARQMATQEFQVYEKGKQDYFTDVDRALDQQIAAGLATLFPADPVITEENPDSWPAFGKSAHRLWLIDPLDGTDDFIQGSDDYVIMMGLSVEHQPVLGWLYAPVSRQLYYGGAEVGLYQAEAEATPVPLQPSPPTPPSPSFCPILIGHKDRKRFGAALTRQIPAAQFAYVGSFGLKVMQVILGRAGLYVYFNRRVKLWDTAGPLALAKAAGLVCCDLEGEPLRFTPDSIDAANLAHQQAIIIGWPDYVEALLPLIQQAV</sequence>
<comment type="caution">
    <text evidence="2">The sequence shown here is derived from an EMBL/GenBank/DDBJ whole genome shotgun (WGS) entry which is preliminary data.</text>
</comment>
<name>A0A951PCU7_9CYAN</name>
<accession>A0A951PCU7</accession>
<dbReference type="Gene3D" id="3.40.190.80">
    <property type="match status" value="1"/>
</dbReference>
<dbReference type="PANTHER" id="PTHR20854">
    <property type="entry name" value="INOSITOL MONOPHOSPHATASE"/>
    <property type="match status" value="1"/>
</dbReference>
<evidence type="ECO:0000313" key="2">
    <source>
        <dbReference type="EMBL" id="MBW4467241.1"/>
    </source>
</evidence>
<feature type="binding site" evidence="1">
    <location>
        <position position="92"/>
    </location>
    <ligand>
        <name>Mg(2+)</name>
        <dbReference type="ChEBI" id="CHEBI:18420"/>
        <label>1</label>
        <note>catalytic</note>
    </ligand>
</feature>
<reference evidence="2" key="1">
    <citation type="submission" date="2021-05" db="EMBL/GenBank/DDBJ databases">
        <authorList>
            <person name="Pietrasiak N."/>
            <person name="Ward R."/>
            <person name="Stajich J.E."/>
            <person name="Kurbessoian T."/>
        </authorList>
    </citation>
    <scope>NUCLEOTIDE SEQUENCE</scope>
    <source>
        <strain evidence="2">GSE-TBD4-15B</strain>
    </source>
</reference>
<feature type="binding site" evidence="1">
    <location>
        <position position="69"/>
    </location>
    <ligand>
        <name>Mg(2+)</name>
        <dbReference type="ChEBI" id="CHEBI:18420"/>
        <label>1</label>
        <note>catalytic</note>
    </ligand>
</feature>
<dbReference type="GO" id="GO:0008934">
    <property type="term" value="F:inositol monophosphate 1-phosphatase activity"/>
    <property type="evidence" value="ECO:0007669"/>
    <property type="project" value="TreeGrafter"/>
</dbReference>
<dbReference type="PRINTS" id="PR00377">
    <property type="entry name" value="IMPHPHTASES"/>
</dbReference>
<dbReference type="SUPFAM" id="SSF56655">
    <property type="entry name" value="Carbohydrate phosphatase"/>
    <property type="match status" value="1"/>
</dbReference>
<comment type="cofactor">
    <cofactor evidence="1">
        <name>Mg(2+)</name>
        <dbReference type="ChEBI" id="CHEBI:18420"/>
    </cofactor>
</comment>
<keyword evidence="1" id="KW-0460">Magnesium</keyword>
<feature type="binding site" evidence="1">
    <location>
        <position position="91"/>
    </location>
    <ligand>
        <name>Mg(2+)</name>
        <dbReference type="ChEBI" id="CHEBI:18420"/>
        <label>1</label>
        <note>catalytic</note>
    </ligand>
</feature>
<evidence type="ECO:0000256" key="1">
    <source>
        <dbReference type="PIRSR" id="PIRSR600760-2"/>
    </source>
</evidence>
<dbReference type="InterPro" id="IPR000760">
    <property type="entry name" value="Inositol_monophosphatase-like"/>
</dbReference>
<dbReference type="GO" id="GO:0007165">
    <property type="term" value="P:signal transduction"/>
    <property type="evidence" value="ECO:0007669"/>
    <property type="project" value="TreeGrafter"/>
</dbReference>
<dbReference type="EMBL" id="JAHHHV010000074">
    <property type="protein sequence ID" value="MBW4467241.1"/>
    <property type="molecule type" value="Genomic_DNA"/>
</dbReference>
<protein>
    <submittedName>
        <fullName evidence="2">Inositol monophosphatase family protein</fullName>
    </submittedName>
</protein>
<evidence type="ECO:0000313" key="3">
    <source>
        <dbReference type="Proteomes" id="UP000707356"/>
    </source>
</evidence>
<reference evidence="2" key="2">
    <citation type="journal article" date="2022" name="Microbiol. Resour. Announc.">
        <title>Metagenome Sequencing to Explore Phylogenomics of Terrestrial Cyanobacteria.</title>
        <authorList>
            <person name="Ward R.D."/>
            <person name="Stajich J.E."/>
            <person name="Johansen J.R."/>
            <person name="Huntemann M."/>
            <person name="Clum A."/>
            <person name="Foster B."/>
            <person name="Foster B."/>
            <person name="Roux S."/>
            <person name="Palaniappan K."/>
            <person name="Varghese N."/>
            <person name="Mukherjee S."/>
            <person name="Reddy T.B.K."/>
            <person name="Daum C."/>
            <person name="Copeland A."/>
            <person name="Chen I.A."/>
            <person name="Ivanova N.N."/>
            <person name="Kyrpides N.C."/>
            <person name="Shapiro N."/>
            <person name="Eloe-Fadrosh E.A."/>
            <person name="Pietrasiak N."/>
        </authorList>
    </citation>
    <scope>NUCLEOTIDE SEQUENCE</scope>
    <source>
        <strain evidence="2">GSE-TBD4-15B</strain>
    </source>
</reference>
<dbReference type="Gene3D" id="3.30.540.10">
    <property type="entry name" value="Fructose-1,6-Bisphosphatase, subunit A, domain 1"/>
    <property type="match status" value="1"/>
</dbReference>
<feature type="binding site" evidence="1">
    <location>
        <position position="220"/>
    </location>
    <ligand>
        <name>Mg(2+)</name>
        <dbReference type="ChEBI" id="CHEBI:18420"/>
        <label>2</label>
    </ligand>
</feature>
<feature type="binding site" evidence="1">
    <location>
        <position position="89"/>
    </location>
    <ligand>
        <name>Mg(2+)</name>
        <dbReference type="ChEBI" id="CHEBI:18420"/>
        <label>1</label>
        <note>catalytic</note>
    </ligand>
</feature>
<dbReference type="GO" id="GO:0046872">
    <property type="term" value="F:metal ion binding"/>
    <property type="evidence" value="ECO:0007669"/>
    <property type="project" value="UniProtKB-KW"/>
</dbReference>
<organism evidence="2 3">
    <name type="scientific">Pegethrix bostrychoides GSE-TBD4-15B</name>
    <dbReference type="NCBI Taxonomy" id="2839662"/>
    <lineage>
        <taxon>Bacteria</taxon>
        <taxon>Bacillati</taxon>
        <taxon>Cyanobacteriota</taxon>
        <taxon>Cyanophyceae</taxon>
        <taxon>Oculatellales</taxon>
        <taxon>Oculatellaceae</taxon>
        <taxon>Pegethrix</taxon>
    </lineage>
</organism>
<dbReference type="Pfam" id="PF00459">
    <property type="entry name" value="Inositol_P"/>
    <property type="match status" value="1"/>
</dbReference>
<dbReference type="PANTHER" id="PTHR20854:SF4">
    <property type="entry name" value="INOSITOL-1-MONOPHOSPHATASE-RELATED"/>
    <property type="match status" value="1"/>
</dbReference>